<keyword evidence="9" id="KW-0963">Cytoplasm</keyword>
<feature type="binding site" evidence="9">
    <location>
        <position position="105"/>
    </location>
    <ligand>
        <name>sn-glycerol 3-phosphate</name>
        <dbReference type="ChEBI" id="CHEBI:57597"/>
    </ligand>
</feature>
<dbReference type="NCBIfam" id="NF000940">
    <property type="entry name" value="PRK00094.1-2"/>
    <property type="match status" value="1"/>
</dbReference>
<feature type="domain" description="Glycerol-3-phosphate dehydrogenase NAD-dependent N-terminal" evidence="15">
    <location>
        <begin position="3"/>
        <end position="160"/>
    </location>
</feature>
<evidence type="ECO:0000256" key="9">
    <source>
        <dbReference type="HAMAP-Rule" id="MF_00394"/>
    </source>
</evidence>
<feature type="active site" description="Proton acceptor" evidence="9 10">
    <location>
        <position position="193"/>
    </location>
</feature>
<feature type="binding site" evidence="12">
    <location>
        <begin position="7"/>
        <end position="12"/>
    </location>
    <ligand>
        <name>NAD(+)</name>
        <dbReference type="ChEBI" id="CHEBI:57540"/>
    </ligand>
</feature>
<feature type="binding site" evidence="9">
    <location>
        <position position="105"/>
    </location>
    <ligand>
        <name>NADPH</name>
        <dbReference type="ChEBI" id="CHEBI:57783"/>
    </ligand>
</feature>
<evidence type="ECO:0000256" key="1">
    <source>
        <dbReference type="ARBA" id="ARBA00011009"/>
    </source>
</evidence>
<evidence type="ECO:0000259" key="16">
    <source>
        <dbReference type="Pfam" id="PF07479"/>
    </source>
</evidence>
<dbReference type="PANTHER" id="PTHR11728:SF1">
    <property type="entry name" value="GLYCEROL-3-PHOSPHATE DEHYDROGENASE [NAD(+)] 2, CHLOROPLASTIC"/>
    <property type="match status" value="1"/>
</dbReference>
<feature type="binding site" evidence="9">
    <location>
        <position position="257"/>
    </location>
    <ligand>
        <name>sn-glycerol 3-phosphate</name>
        <dbReference type="ChEBI" id="CHEBI:57597"/>
    </ligand>
</feature>
<feature type="binding site" evidence="9">
    <location>
        <position position="142"/>
    </location>
    <ligand>
        <name>NADPH</name>
        <dbReference type="ChEBI" id="CHEBI:57783"/>
    </ligand>
</feature>
<dbReference type="GO" id="GO:0006650">
    <property type="term" value="P:glycerophospholipid metabolic process"/>
    <property type="evidence" value="ECO:0007669"/>
    <property type="project" value="UniProtKB-UniRule"/>
</dbReference>
<dbReference type="Gene3D" id="1.10.1040.10">
    <property type="entry name" value="N-(1-d-carboxylethyl)-l-norvaline Dehydrogenase, domain 2"/>
    <property type="match status" value="1"/>
</dbReference>
<dbReference type="KEGG" id="aant:HUK68_03745"/>
<feature type="binding site" evidence="9">
    <location>
        <position position="246"/>
    </location>
    <ligand>
        <name>sn-glycerol 3-phosphate</name>
        <dbReference type="ChEBI" id="CHEBI:57597"/>
    </ligand>
</feature>
<dbReference type="Pfam" id="PF07479">
    <property type="entry name" value="NAD_Gly3P_dh_C"/>
    <property type="match status" value="1"/>
</dbReference>
<feature type="binding site" evidence="12">
    <location>
        <position position="257"/>
    </location>
    <ligand>
        <name>NAD(+)</name>
        <dbReference type="ChEBI" id="CHEBI:57540"/>
    </ligand>
</feature>
<feature type="binding site" evidence="9">
    <location>
        <position position="193"/>
    </location>
    <ligand>
        <name>sn-glycerol 3-phosphate</name>
        <dbReference type="ChEBI" id="CHEBI:57597"/>
    </ligand>
</feature>
<evidence type="ECO:0000256" key="11">
    <source>
        <dbReference type="PIRSR" id="PIRSR000114-2"/>
    </source>
</evidence>
<dbReference type="InterPro" id="IPR008927">
    <property type="entry name" value="6-PGluconate_DH-like_C_sf"/>
</dbReference>
<feature type="domain" description="Glycerol-3-phosphate dehydrogenase NAD-dependent C-terminal" evidence="16">
    <location>
        <begin position="182"/>
        <end position="322"/>
    </location>
</feature>
<dbReference type="EMBL" id="CP054840">
    <property type="protein sequence ID" value="QKV52083.1"/>
    <property type="molecule type" value="Genomic_DNA"/>
</dbReference>
<dbReference type="InterPro" id="IPR006168">
    <property type="entry name" value="G3P_DH_NAD-dep"/>
</dbReference>
<evidence type="ECO:0000259" key="15">
    <source>
        <dbReference type="Pfam" id="PF01210"/>
    </source>
</evidence>
<feature type="binding site" evidence="11">
    <location>
        <begin position="257"/>
        <end position="258"/>
    </location>
    <ligand>
        <name>substrate</name>
    </ligand>
</feature>
<keyword evidence="4 9" id="KW-0560">Oxidoreductase</keyword>
<reference evidence="17 18" key="1">
    <citation type="submission" date="2020-06" db="EMBL/GenBank/DDBJ databases">
        <title>Acidovorax antarctica sp. nov., isolated from Corinth ice sheet soil, Antarctic Fields Peninsula.</title>
        <authorList>
            <person name="Xu Q."/>
            <person name="Peng F."/>
        </authorList>
    </citation>
    <scope>NUCLEOTIDE SEQUENCE [LARGE SCALE GENOMIC DNA]</scope>
    <source>
        <strain evidence="17 18">16-35-5</strain>
    </source>
</reference>
<evidence type="ECO:0000256" key="14">
    <source>
        <dbReference type="RuleBase" id="RU000439"/>
    </source>
</evidence>
<evidence type="ECO:0000256" key="8">
    <source>
        <dbReference type="ARBA" id="ARBA00023264"/>
    </source>
</evidence>
<dbReference type="GO" id="GO:0047952">
    <property type="term" value="F:glycerol-3-phosphate dehydrogenase [NAD(P)+] activity"/>
    <property type="evidence" value="ECO:0007669"/>
    <property type="project" value="UniProtKB-UniRule"/>
</dbReference>
<dbReference type="HAMAP" id="MF_00394">
    <property type="entry name" value="NAD_Glyc3P_dehydrog"/>
    <property type="match status" value="1"/>
</dbReference>
<dbReference type="InterPro" id="IPR013328">
    <property type="entry name" value="6PGD_dom2"/>
</dbReference>
<comment type="similarity">
    <text evidence="1 9 13">Belongs to the NAD-dependent glycerol-3-phosphate dehydrogenase family.</text>
</comment>
<dbReference type="UniPathway" id="UPA00940"/>
<keyword evidence="3 9" id="KW-0521">NADP</keyword>
<keyword evidence="18" id="KW-1185">Reference proteome</keyword>
<feature type="binding site" evidence="9">
    <location>
        <position position="33"/>
    </location>
    <ligand>
        <name>NADPH</name>
        <dbReference type="ChEBI" id="CHEBI:57783"/>
    </ligand>
</feature>
<dbReference type="EC" id="1.1.1.94" evidence="9"/>
<dbReference type="GO" id="GO:0008654">
    <property type="term" value="P:phospholipid biosynthetic process"/>
    <property type="evidence" value="ECO:0007669"/>
    <property type="project" value="UniProtKB-KW"/>
</dbReference>
<dbReference type="SUPFAM" id="SSF51735">
    <property type="entry name" value="NAD(P)-binding Rossmann-fold domains"/>
    <property type="match status" value="1"/>
</dbReference>
<feature type="binding site" evidence="12">
    <location>
        <position position="142"/>
    </location>
    <ligand>
        <name>NAD(+)</name>
        <dbReference type="ChEBI" id="CHEBI:57540"/>
    </ligand>
</feature>
<dbReference type="GO" id="GO:0046168">
    <property type="term" value="P:glycerol-3-phosphate catabolic process"/>
    <property type="evidence" value="ECO:0007669"/>
    <property type="project" value="InterPro"/>
</dbReference>
<feature type="binding site" evidence="9">
    <location>
        <position position="257"/>
    </location>
    <ligand>
        <name>NADPH</name>
        <dbReference type="ChEBI" id="CHEBI:57783"/>
    </ligand>
</feature>
<proteinExistence type="inferred from homology"/>
<dbReference type="Pfam" id="PF01210">
    <property type="entry name" value="NAD_Gly3P_dh_N"/>
    <property type="match status" value="1"/>
</dbReference>
<dbReference type="GO" id="GO:0051287">
    <property type="term" value="F:NAD binding"/>
    <property type="evidence" value="ECO:0007669"/>
    <property type="project" value="InterPro"/>
</dbReference>
<dbReference type="InterPro" id="IPR036291">
    <property type="entry name" value="NAD(P)-bd_dom_sf"/>
</dbReference>
<keyword evidence="9" id="KW-0547">Nucleotide-binding</keyword>
<comment type="function">
    <text evidence="9">Catalyzes the reduction of the glycolytic intermediate dihydroxyacetone phosphate (DHAP) to sn-glycerol 3-phosphate (G3P), the key precursor for phospholipid synthesis.</text>
</comment>
<evidence type="ECO:0000256" key="3">
    <source>
        <dbReference type="ARBA" id="ARBA00022857"/>
    </source>
</evidence>
<evidence type="ECO:0000256" key="6">
    <source>
        <dbReference type="ARBA" id="ARBA00023098"/>
    </source>
</evidence>
<dbReference type="PIRSF" id="PIRSF000114">
    <property type="entry name" value="Glycerol-3-P_dh"/>
    <property type="match status" value="1"/>
</dbReference>
<gene>
    <name evidence="9" type="primary">gpsA</name>
    <name evidence="17" type="ORF">HUK68_03745</name>
</gene>
<feature type="binding site" evidence="11">
    <location>
        <position position="105"/>
    </location>
    <ligand>
        <name>substrate</name>
    </ligand>
</feature>
<comment type="catalytic activity">
    <reaction evidence="9 14">
        <text>sn-glycerol 3-phosphate + NADP(+) = dihydroxyacetone phosphate + NADPH + H(+)</text>
        <dbReference type="Rhea" id="RHEA:11096"/>
        <dbReference type="ChEBI" id="CHEBI:15378"/>
        <dbReference type="ChEBI" id="CHEBI:57597"/>
        <dbReference type="ChEBI" id="CHEBI:57642"/>
        <dbReference type="ChEBI" id="CHEBI:57783"/>
        <dbReference type="ChEBI" id="CHEBI:58349"/>
        <dbReference type="EC" id="1.1.1.94"/>
    </reaction>
</comment>
<keyword evidence="5 9" id="KW-0520">NAD</keyword>
<dbReference type="SUPFAM" id="SSF48179">
    <property type="entry name" value="6-phosphogluconate dehydrogenase C-terminal domain-like"/>
    <property type="match status" value="1"/>
</dbReference>
<dbReference type="FunFam" id="1.10.1040.10:FF:000001">
    <property type="entry name" value="Glycerol-3-phosphate dehydrogenase [NAD(P)+]"/>
    <property type="match status" value="1"/>
</dbReference>
<dbReference type="GO" id="GO:0005975">
    <property type="term" value="P:carbohydrate metabolic process"/>
    <property type="evidence" value="ECO:0007669"/>
    <property type="project" value="InterPro"/>
</dbReference>
<name>A0A6N1X183_9BURK</name>
<sequence>MNILVIGAGAWGTALAMSAAAHPAGHAVKLWARDAQQAQAMRAARENTRYLAGIAFPPGLEVIDGDAMAAAAQAELVIVATPMAALREWLQRLKGCGAPVAWLSKGFEAASAAGAAGLMAHEVCAAVAPQLRAGVFSGPSFALEVARQQPTALVAASSHAAVSEALVAAFHSSHVRVYASTDIVGVEVGGAVKNVLAIATGLCDGLQLGLNARAALITRGLAEMTRLGLALGATEKTFMGLSGLGDLVLTATGDLSRNRKVGLLLAEGKTLDQAVQSLGHVAEGVYSARTVLQRAQMLGVDMPITETVVALLDGRLQAGEAVQSLMARDPREE</sequence>
<feature type="binding site" evidence="9">
    <location>
        <position position="138"/>
    </location>
    <ligand>
        <name>sn-glycerol 3-phosphate</name>
        <dbReference type="ChEBI" id="CHEBI:57597"/>
    </ligand>
</feature>
<comment type="catalytic activity">
    <reaction evidence="9">
        <text>sn-glycerol 3-phosphate + NAD(+) = dihydroxyacetone phosphate + NADH + H(+)</text>
        <dbReference type="Rhea" id="RHEA:11092"/>
        <dbReference type="ChEBI" id="CHEBI:15378"/>
        <dbReference type="ChEBI" id="CHEBI:57540"/>
        <dbReference type="ChEBI" id="CHEBI:57597"/>
        <dbReference type="ChEBI" id="CHEBI:57642"/>
        <dbReference type="ChEBI" id="CHEBI:57945"/>
        <dbReference type="EC" id="1.1.1.94"/>
    </reaction>
</comment>
<feature type="binding site" evidence="9">
    <location>
        <position position="50"/>
    </location>
    <ligand>
        <name>NADPH</name>
        <dbReference type="ChEBI" id="CHEBI:57783"/>
    </ligand>
</feature>
<feature type="binding site" evidence="9">
    <location>
        <position position="140"/>
    </location>
    <ligand>
        <name>sn-glycerol 3-phosphate</name>
        <dbReference type="ChEBI" id="CHEBI:57597"/>
    </ligand>
</feature>
<evidence type="ECO:0000313" key="17">
    <source>
        <dbReference type="EMBL" id="QKV52083.1"/>
    </source>
</evidence>
<evidence type="ECO:0000256" key="13">
    <source>
        <dbReference type="RuleBase" id="RU000437"/>
    </source>
</evidence>
<evidence type="ECO:0000256" key="7">
    <source>
        <dbReference type="ARBA" id="ARBA00023209"/>
    </source>
</evidence>
<dbReference type="Gene3D" id="3.40.50.720">
    <property type="entry name" value="NAD(P)-binding Rossmann-like Domain"/>
    <property type="match status" value="1"/>
</dbReference>
<keyword evidence="7 9" id="KW-0594">Phospholipid biosynthesis</keyword>
<keyword evidence="2 9" id="KW-0444">Lipid biosynthesis</keyword>
<evidence type="ECO:0000256" key="10">
    <source>
        <dbReference type="PIRSR" id="PIRSR000114-1"/>
    </source>
</evidence>
<feature type="binding site" evidence="9">
    <location>
        <position position="283"/>
    </location>
    <ligand>
        <name>NADPH</name>
        <dbReference type="ChEBI" id="CHEBI:57783"/>
    </ligand>
</feature>
<dbReference type="PRINTS" id="PR00077">
    <property type="entry name" value="GPDHDRGNASE"/>
</dbReference>
<evidence type="ECO:0000256" key="4">
    <source>
        <dbReference type="ARBA" id="ARBA00023002"/>
    </source>
</evidence>
<keyword evidence="8 9" id="KW-1208">Phospholipid metabolism</keyword>
<dbReference type="PROSITE" id="PS00957">
    <property type="entry name" value="NAD_G3PDH"/>
    <property type="match status" value="1"/>
</dbReference>
<comment type="pathway">
    <text evidence="9">Membrane lipid metabolism; glycerophospholipid metabolism.</text>
</comment>
<dbReference type="GO" id="GO:0005829">
    <property type="term" value="C:cytosol"/>
    <property type="evidence" value="ECO:0007669"/>
    <property type="project" value="TreeGrafter"/>
</dbReference>
<dbReference type="Proteomes" id="UP000509579">
    <property type="component" value="Chromosome"/>
</dbReference>
<evidence type="ECO:0000256" key="5">
    <source>
        <dbReference type="ARBA" id="ARBA00023027"/>
    </source>
</evidence>
<dbReference type="NCBIfam" id="NF000942">
    <property type="entry name" value="PRK00094.1-4"/>
    <property type="match status" value="1"/>
</dbReference>
<evidence type="ECO:0000256" key="2">
    <source>
        <dbReference type="ARBA" id="ARBA00022516"/>
    </source>
</evidence>
<dbReference type="AlphaFoldDB" id="A0A6N1X183"/>
<comment type="subcellular location">
    <subcellularLocation>
        <location evidence="9">Cytoplasm</location>
    </subcellularLocation>
</comment>
<dbReference type="GO" id="GO:0046167">
    <property type="term" value="P:glycerol-3-phosphate biosynthetic process"/>
    <property type="evidence" value="ECO:0007669"/>
    <property type="project" value="UniProtKB-UniRule"/>
</dbReference>
<comment type="caution">
    <text evidence="9">Lacks conserved residue(s) required for the propagation of feature annotation.</text>
</comment>
<evidence type="ECO:0000313" key="18">
    <source>
        <dbReference type="Proteomes" id="UP000509579"/>
    </source>
</evidence>
<protein>
    <recommendedName>
        <fullName evidence="9">Glycerol-3-phosphate dehydrogenase [NAD(P)+]</fullName>
        <ecNumber evidence="9">1.1.1.94</ecNumber>
    </recommendedName>
    <alternativeName>
        <fullName evidence="9">NAD(P)(+)-dependent glycerol-3-phosphate dehydrogenase</fullName>
    </alternativeName>
    <alternativeName>
        <fullName evidence="9">NAD(P)H-dependent dihydroxyacetone-phosphate reductase</fullName>
    </alternativeName>
</protein>
<feature type="binding site" evidence="9">
    <location>
        <position position="256"/>
    </location>
    <ligand>
        <name>sn-glycerol 3-phosphate</name>
        <dbReference type="ChEBI" id="CHEBI:57597"/>
    </ligand>
</feature>
<accession>A0A6N1X183</accession>
<evidence type="ECO:0000256" key="12">
    <source>
        <dbReference type="PIRSR" id="PIRSR000114-3"/>
    </source>
</evidence>
<dbReference type="InterPro" id="IPR006109">
    <property type="entry name" value="G3P_DH_NAD-dep_C"/>
</dbReference>
<feature type="binding site" evidence="9">
    <location>
        <position position="281"/>
    </location>
    <ligand>
        <name>NADPH</name>
        <dbReference type="ChEBI" id="CHEBI:57783"/>
    </ligand>
</feature>
<dbReference type="InterPro" id="IPR011128">
    <property type="entry name" value="G3P_DH_NAD-dep_N"/>
</dbReference>
<feature type="binding site" evidence="9">
    <location>
        <position position="11"/>
    </location>
    <ligand>
        <name>NADPH</name>
        <dbReference type="ChEBI" id="CHEBI:57783"/>
    </ligand>
</feature>
<dbReference type="RefSeq" id="WP_175502984.1">
    <property type="nucleotide sequence ID" value="NZ_CAURQT010000028.1"/>
</dbReference>
<dbReference type="PANTHER" id="PTHR11728">
    <property type="entry name" value="GLYCEROL-3-PHOSPHATE DEHYDROGENASE"/>
    <property type="match status" value="1"/>
</dbReference>
<feature type="binding site" evidence="9">
    <location>
        <position position="258"/>
    </location>
    <ligand>
        <name>sn-glycerol 3-phosphate</name>
        <dbReference type="ChEBI" id="CHEBI:57597"/>
    </ligand>
</feature>
<organism evidence="17 18">
    <name type="scientific">Comamonas antarctica</name>
    <dbReference type="NCBI Taxonomy" id="2743470"/>
    <lineage>
        <taxon>Bacteria</taxon>
        <taxon>Pseudomonadati</taxon>
        <taxon>Pseudomonadota</taxon>
        <taxon>Betaproteobacteria</taxon>
        <taxon>Burkholderiales</taxon>
        <taxon>Comamonadaceae</taxon>
        <taxon>Comamonas</taxon>
    </lineage>
</organism>
<keyword evidence="6 9" id="KW-0443">Lipid metabolism</keyword>